<dbReference type="EMBL" id="PKKO01000005">
    <property type="protein sequence ID" value="PKY71916.1"/>
    <property type="molecule type" value="Genomic_DNA"/>
</dbReference>
<evidence type="ECO:0000256" key="5">
    <source>
        <dbReference type="SAM" id="Phobius"/>
    </source>
</evidence>
<dbReference type="STRING" id="33007.HMPREF3198_02148"/>
<proteinExistence type="predicted"/>
<dbReference type="RefSeq" id="WP_024331736.1">
    <property type="nucleotide sequence ID" value="NZ_JAWHKF010000004.1"/>
</dbReference>
<feature type="transmembrane region" description="Helical" evidence="5">
    <location>
        <begin position="116"/>
        <end position="137"/>
    </location>
</feature>
<feature type="transmembrane region" description="Helical" evidence="5">
    <location>
        <begin position="81"/>
        <end position="100"/>
    </location>
</feature>
<evidence type="ECO:0000256" key="4">
    <source>
        <dbReference type="ARBA" id="ARBA00023136"/>
    </source>
</evidence>
<sequence length="523" mass="55287">MAAVKQIFSALGWLLLLAFFTLIVLVPLAALAKTSLVTGAIIPNKVLAPLATSVMFALTTSVLSALAGACAGTAVRFTGKVYGSCLDVLALAAIVFPPFIHCEAYQSVCEHLLPRYAIWGNATATFLAGAAYVSAYLPISYFAMRIALAKIDPNAVASMRVLGVSEAKIYFLSAAGPAAQVLPATVLFGFVLTISDPLVPALIRLPFPSAAYATWLSTTSATHIGEGATLALAIALVTLCGAGATAFYYRRWGLDLLRQNLLSTALASRPLREAHLRPAPVYTLAMLAIAAFLGICPLTLAAKVSLPTMTSLEPVATTIALAVISVAISLTIVAVAFLLTWQSRSLRWADYLFFFLAATPGATLGTAFSLAYLLDTPVQILGTSDWLATILSYCGVISPLCYFFLRAFAASLDHNAISLTQILGISKGRAILLASQPLLQLLLASAATISVAIAAVGTAPLMWVISPDVNLVVPLLFKLLDHAQTQQASTLTLFVGAIILASAGIANYLVRSRLRRRSRWRQV</sequence>
<name>A0A2I1ILB1_9ACTO</name>
<evidence type="ECO:0000256" key="3">
    <source>
        <dbReference type="ARBA" id="ARBA00022989"/>
    </source>
</evidence>
<feature type="transmembrane region" description="Helical" evidence="5">
    <location>
        <begin position="351"/>
        <end position="374"/>
    </location>
</feature>
<evidence type="ECO:0000256" key="2">
    <source>
        <dbReference type="ARBA" id="ARBA00022692"/>
    </source>
</evidence>
<feature type="transmembrane region" description="Helical" evidence="5">
    <location>
        <begin position="386"/>
        <end position="405"/>
    </location>
</feature>
<dbReference type="InterPro" id="IPR035906">
    <property type="entry name" value="MetI-like_sf"/>
</dbReference>
<evidence type="ECO:0000313" key="7">
    <source>
        <dbReference type="Proteomes" id="UP000235122"/>
    </source>
</evidence>
<feature type="transmembrane region" description="Helical" evidence="5">
    <location>
        <begin position="228"/>
        <end position="249"/>
    </location>
</feature>
<accession>A0A2I1ILB1</accession>
<keyword evidence="7" id="KW-1185">Reference proteome</keyword>
<feature type="transmembrane region" description="Helical" evidence="5">
    <location>
        <begin position="486"/>
        <end position="510"/>
    </location>
</feature>
<keyword evidence="4 5" id="KW-0472">Membrane</keyword>
<dbReference type="SUPFAM" id="SSF161098">
    <property type="entry name" value="MetI-like"/>
    <property type="match status" value="2"/>
</dbReference>
<organism evidence="6 7">
    <name type="scientific">Winkia neuii</name>
    <dbReference type="NCBI Taxonomy" id="33007"/>
    <lineage>
        <taxon>Bacteria</taxon>
        <taxon>Bacillati</taxon>
        <taxon>Actinomycetota</taxon>
        <taxon>Actinomycetes</taxon>
        <taxon>Actinomycetales</taxon>
        <taxon>Actinomycetaceae</taxon>
        <taxon>Winkia</taxon>
    </lineage>
</organism>
<feature type="transmembrane region" description="Helical" evidence="5">
    <location>
        <begin position="279"/>
        <end position="302"/>
    </location>
</feature>
<dbReference type="AlphaFoldDB" id="A0A2I1ILB1"/>
<feature type="transmembrane region" description="Helical" evidence="5">
    <location>
        <begin position="169"/>
        <end position="192"/>
    </location>
</feature>
<evidence type="ECO:0000256" key="1">
    <source>
        <dbReference type="ARBA" id="ARBA00004141"/>
    </source>
</evidence>
<reference evidence="6 7" key="1">
    <citation type="submission" date="2017-12" db="EMBL/GenBank/DDBJ databases">
        <title>Phylogenetic diversity of female urinary microbiome.</title>
        <authorList>
            <person name="Thomas-White K."/>
            <person name="Wolfe A.J."/>
        </authorList>
    </citation>
    <scope>NUCLEOTIDE SEQUENCE [LARGE SCALE GENOMIC DNA]</scope>
    <source>
        <strain evidence="6 7">UMB0402</strain>
    </source>
</reference>
<comment type="caution">
    <text evidence="6">The sequence shown here is derived from an EMBL/GenBank/DDBJ whole genome shotgun (WGS) entry which is preliminary data.</text>
</comment>
<dbReference type="Gene3D" id="1.10.3720.10">
    <property type="entry name" value="MetI-like"/>
    <property type="match status" value="2"/>
</dbReference>
<keyword evidence="2 5" id="KW-0812">Transmembrane</keyword>
<feature type="transmembrane region" description="Helical" evidence="5">
    <location>
        <begin position="441"/>
        <end position="466"/>
    </location>
</feature>
<feature type="transmembrane region" description="Helical" evidence="5">
    <location>
        <begin position="314"/>
        <end position="339"/>
    </location>
</feature>
<evidence type="ECO:0000313" key="6">
    <source>
        <dbReference type="EMBL" id="PKY71916.1"/>
    </source>
</evidence>
<protein>
    <submittedName>
        <fullName evidence="6">Uncharacterized protein</fullName>
    </submittedName>
</protein>
<keyword evidence="3 5" id="KW-1133">Transmembrane helix</keyword>
<dbReference type="GO" id="GO:0016020">
    <property type="term" value="C:membrane"/>
    <property type="evidence" value="ECO:0007669"/>
    <property type="project" value="UniProtKB-SubCell"/>
</dbReference>
<gene>
    <name evidence="6" type="ORF">CYJ19_09370</name>
</gene>
<comment type="subcellular location">
    <subcellularLocation>
        <location evidence="1">Membrane</location>
        <topology evidence="1">Multi-pass membrane protein</topology>
    </subcellularLocation>
</comment>
<feature type="transmembrane region" description="Helical" evidence="5">
    <location>
        <begin position="48"/>
        <end position="69"/>
    </location>
</feature>
<dbReference type="Proteomes" id="UP000235122">
    <property type="component" value="Unassembled WGS sequence"/>
</dbReference>